<evidence type="ECO:0000313" key="2">
    <source>
        <dbReference type="Proteomes" id="UP000324832"/>
    </source>
</evidence>
<accession>A0A5E4QLB4</accession>
<sequence>MHMAVSNLAEREKVYELPSKPVIFDEFGNEITGVVGPYNEGDDFKLICTVTGDDSFMRKTDDLINKETHKNEFRKRADIKY</sequence>
<dbReference type="EMBL" id="FZQP02003523">
    <property type="protein sequence ID" value="VVC98388.1"/>
    <property type="molecule type" value="Genomic_DNA"/>
</dbReference>
<dbReference type="AlphaFoldDB" id="A0A5E4QLB4"/>
<reference evidence="1 2" key="1">
    <citation type="submission" date="2017-07" db="EMBL/GenBank/DDBJ databases">
        <authorList>
            <person name="Talla V."/>
            <person name="Backstrom N."/>
        </authorList>
    </citation>
    <scope>NUCLEOTIDE SEQUENCE [LARGE SCALE GENOMIC DNA]</scope>
</reference>
<proteinExistence type="predicted"/>
<name>A0A5E4QLB4_9NEOP</name>
<keyword evidence="2" id="KW-1185">Reference proteome</keyword>
<protein>
    <submittedName>
        <fullName evidence="1">Uncharacterized protein</fullName>
    </submittedName>
</protein>
<evidence type="ECO:0000313" key="1">
    <source>
        <dbReference type="EMBL" id="VVC98388.1"/>
    </source>
</evidence>
<gene>
    <name evidence="1" type="ORF">LSINAPIS_LOCUS9474</name>
</gene>
<dbReference type="Proteomes" id="UP000324832">
    <property type="component" value="Unassembled WGS sequence"/>
</dbReference>
<organism evidence="1 2">
    <name type="scientific">Leptidea sinapis</name>
    <dbReference type="NCBI Taxonomy" id="189913"/>
    <lineage>
        <taxon>Eukaryota</taxon>
        <taxon>Metazoa</taxon>
        <taxon>Ecdysozoa</taxon>
        <taxon>Arthropoda</taxon>
        <taxon>Hexapoda</taxon>
        <taxon>Insecta</taxon>
        <taxon>Pterygota</taxon>
        <taxon>Neoptera</taxon>
        <taxon>Endopterygota</taxon>
        <taxon>Lepidoptera</taxon>
        <taxon>Glossata</taxon>
        <taxon>Ditrysia</taxon>
        <taxon>Papilionoidea</taxon>
        <taxon>Pieridae</taxon>
        <taxon>Dismorphiinae</taxon>
        <taxon>Leptidea</taxon>
    </lineage>
</organism>